<dbReference type="Proteomes" id="UP001164746">
    <property type="component" value="Chromosome 12"/>
</dbReference>
<dbReference type="PANTHER" id="PTHR46585">
    <property type="entry name" value="INTEGRASE CORE DOMAIN CONTAINING PROTEIN"/>
    <property type="match status" value="1"/>
</dbReference>
<dbReference type="SUPFAM" id="SSF53098">
    <property type="entry name" value="Ribonuclease H-like"/>
    <property type="match status" value="1"/>
</dbReference>
<dbReference type="InterPro" id="IPR036397">
    <property type="entry name" value="RNaseH_sf"/>
</dbReference>
<dbReference type="InterPro" id="IPR001584">
    <property type="entry name" value="Integrase_cat-core"/>
</dbReference>
<name>A0ABY7FI51_MYAAR</name>
<accession>A0ABY7FI51</accession>
<protein>
    <submittedName>
        <fullName evidence="2">YMD3-like protein</fullName>
    </submittedName>
</protein>
<dbReference type="InterPro" id="IPR012337">
    <property type="entry name" value="RNaseH-like_sf"/>
</dbReference>
<organism evidence="2 3">
    <name type="scientific">Mya arenaria</name>
    <name type="common">Soft-shell clam</name>
    <dbReference type="NCBI Taxonomy" id="6604"/>
    <lineage>
        <taxon>Eukaryota</taxon>
        <taxon>Metazoa</taxon>
        <taxon>Spiralia</taxon>
        <taxon>Lophotrochozoa</taxon>
        <taxon>Mollusca</taxon>
        <taxon>Bivalvia</taxon>
        <taxon>Autobranchia</taxon>
        <taxon>Heteroconchia</taxon>
        <taxon>Euheterodonta</taxon>
        <taxon>Imparidentia</taxon>
        <taxon>Neoheterodontei</taxon>
        <taxon>Myida</taxon>
        <taxon>Myoidea</taxon>
        <taxon>Myidae</taxon>
        <taxon>Mya</taxon>
    </lineage>
</organism>
<dbReference type="PROSITE" id="PS50994">
    <property type="entry name" value="INTEGRASE"/>
    <property type="match status" value="1"/>
</dbReference>
<dbReference type="Gene3D" id="3.30.420.10">
    <property type="entry name" value="Ribonuclease H-like superfamily/Ribonuclease H"/>
    <property type="match status" value="1"/>
</dbReference>
<evidence type="ECO:0000259" key="1">
    <source>
        <dbReference type="PROSITE" id="PS50994"/>
    </source>
</evidence>
<keyword evidence="3" id="KW-1185">Reference proteome</keyword>
<evidence type="ECO:0000313" key="2">
    <source>
        <dbReference type="EMBL" id="WAR21875.1"/>
    </source>
</evidence>
<evidence type="ECO:0000313" key="3">
    <source>
        <dbReference type="Proteomes" id="UP001164746"/>
    </source>
</evidence>
<reference evidence="2" key="1">
    <citation type="submission" date="2022-11" db="EMBL/GenBank/DDBJ databases">
        <title>Centuries of genome instability and evolution in soft-shell clam transmissible cancer (bioRxiv).</title>
        <authorList>
            <person name="Hart S.F.M."/>
            <person name="Yonemitsu M.A."/>
            <person name="Giersch R.M."/>
            <person name="Beal B.F."/>
            <person name="Arriagada G."/>
            <person name="Davis B.W."/>
            <person name="Ostrander E.A."/>
            <person name="Goff S.P."/>
            <person name="Metzger M.J."/>
        </authorList>
    </citation>
    <scope>NUCLEOTIDE SEQUENCE</scope>
    <source>
        <strain evidence="2">MELC-2E11</strain>
        <tissue evidence="2">Siphon/mantle</tissue>
    </source>
</reference>
<dbReference type="PANTHER" id="PTHR46585:SF1">
    <property type="entry name" value="CHROMO DOMAIN-CONTAINING PROTEIN"/>
    <property type="match status" value="1"/>
</dbReference>
<feature type="domain" description="Integrase catalytic" evidence="1">
    <location>
        <begin position="15"/>
        <end position="171"/>
    </location>
</feature>
<gene>
    <name evidence="2" type="ORF">MAR_015849</name>
</gene>
<sequence>MHRIRKFLHDQESYSLHKPVRRRFQRNHVISAGKDDLWMADLIDMVKFSDWNEGYKYILLVIDTFSKYKFFDSSKRSHTKLITDKGQEFKARKVQDIMKKEEIYYFPTQNETKASTSERAILTIKTRLSRYFSYKETSTFLPVLQDTADNYNHTYHRTIGMRPVDVTDNNLEEVRLATYFAQNPIQRKTNTKLKPFKFKIGDYVRISHLKIVFSRAYDQNYSGEVFKVYKRYYRGTLPIYRLTDLQDEDIKGLFYQSELQKINIDLDQKWTVEKVLKPVAKEAINNP</sequence>
<dbReference type="EMBL" id="CP111023">
    <property type="protein sequence ID" value="WAR21875.1"/>
    <property type="molecule type" value="Genomic_DNA"/>
</dbReference>
<proteinExistence type="predicted"/>